<organism evidence="3">
    <name type="scientific">Melanopsichium pennsylvanicum 4</name>
    <dbReference type="NCBI Taxonomy" id="1398559"/>
    <lineage>
        <taxon>Eukaryota</taxon>
        <taxon>Fungi</taxon>
        <taxon>Dikarya</taxon>
        <taxon>Basidiomycota</taxon>
        <taxon>Ustilaginomycotina</taxon>
        <taxon>Ustilaginomycetes</taxon>
        <taxon>Ustilaginales</taxon>
        <taxon>Ustilaginaceae</taxon>
        <taxon>Melanopsichium</taxon>
    </lineage>
</organism>
<dbReference type="PROSITE" id="PS00036">
    <property type="entry name" value="BZIP_BASIC"/>
    <property type="match status" value="1"/>
</dbReference>
<feature type="domain" description="BZIP" evidence="2">
    <location>
        <begin position="17"/>
        <end position="32"/>
    </location>
</feature>
<feature type="compositionally biased region" description="Polar residues" evidence="1">
    <location>
        <begin position="270"/>
        <end position="284"/>
    </location>
</feature>
<dbReference type="Pfam" id="PF11905">
    <property type="entry name" value="DUF3425"/>
    <property type="match status" value="1"/>
</dbReference>
<feature type="region of interest" description="Disordered" evidence="1">
    <location>
        <begin position="1"/>
        <end position="41"/>
    </location>
</feature>
<dbReference type="EMBL" id="HG529566">
    <property type="protein sequence ID" value="CDI53105.1"/>
    <property type="molecule type" value="Genomic_DNA"/>
</dbReference>
<proteinExistence type="predicted"/>
<dbReference type="PANTHER" id="PTHR38116:SF9">
    <property type="entry name" value="BZIP DOMAIN-CONTAINING PROTEIN"/>
    <property type="match status" value="1"/>
</dbReference>
<reference evidence="3" key="1">
    <citation type="journal article" date="2014" name="Genome Biol. Evol.">
        <title>Gene Loss Rather Than Gene Gain Is Associated with a Host Jump from Monocots to Dicots in the Smut Fungus Melanopsichium pennsylvanicum.</title>
        <authorList>
            <person name="Sharma R."/>
            <person name="Mishra B."/>
            <person name="Runge F."/>
            <person name="Thines M."/>
        </authorList>
    </citation>
    <scope>NUCLEOTIDE SEQUENCE</scope>
    <source>
        <strain evidence="3">4</strain>
    </source>
</reference>
<dbReference type="AlphaFoldDB" id="A0A077QTE9"/>
<dbReference type="GO" id="GO:0003700">
    <property type="term" value="F:DNA-binding transcription factor activity"/>
    <property type="evidence" value="ECO:0007669"/>
    <property type="project" value="InterPro"/>
</dbReference>
<dbReference type="InterPro" id="IPR021833">
    <property type="entry name" value="DUF3425"/>
</dbReference>
<sequence length="518" mass="56310">MRSSATAGLSPQQQLDRRRAQNKLAQRRFREKARMSRSAGSTASASFMAAASAQLTFPLDLNLAAPLPRNAPPRVRSGSSGSSASSSVSLSSQVSSPTSTCTELSTPVMPSFNSMPQSDTTFLSNMHVPPVFKVHESKSDLDMNDCVFCMPSPSHGPQNYGPFNPGFFQPASSEQLTYPSSASSYTYRNTGLKIVDMHSDPFLMSQSLPSPSLLFGLSGNPTILPNTTLFSSKSIREPQNSFEDLLVIPSRAPTCSDSSDVTSSDEPSLATPQPSFASRSNSPSGPDAKPINSSSSAPFETITIALQSFARIVEQIGSRFGLTAEGLPQLLSRLQLSGKPSAETESGKGLVFDAAIDWDALGCNMLPTTEQLLYPHRAFIDACLPWPVVRSRLLTHTLTNPVCEEEFALDLLLSVLSSDGTLPSFHVYGDDILDPEAWELSERTFTKWWGLFDDSIVRRTNWWRRQRGLEDLTKPAPNEAANESEQQGLGTGSLDEFHRLASTLSLDEQFSTSAMFLL</sequence>
<evidence type="ECO:0000259" key="2">
    <source>
        <dbReference type="PROSITE" id="PS00036"/>
    </source>
</evidence>
<feature type="region of interest" description="Disordered" evidence="1">
    <location>
        <begin position="253"/>
        <end position="295"/>
    </location>
</feature>
<evidence type="ECO:0000313" key="3">
    <source>
        <dbReference type="EMBL" id="CDI53105.1"/>
    </source>
</evidence>
<feature type="compositionally biased region" description="Low complexity" evidence="1">
    <location>
        <begin position="256"/>
        <end position="268"/>
    </location>
</feature>
<protein>
    <recommendedName>
        <fullName evidence="2">BZIP domain-containing protein</fullName>
    </recommendedName>
</protein>
<evidence type="ECO:0000256" key="1">
    <source>
        <dbReference type="SAM" id="MobiDB-lite"/>
    </source>
</evidence>
<feature type="compositionally biased region" description="Low complexity" evidence="1">
    <location>
        <begin position="68"/>
        <end position="100"/>
    </location>
</feature>
<feature type="region of interest" description="Disordered" evidence="1">
    <location>
        <begin position="68"/>
        <end position="108"/>
    </location>
</feature>
<dbReference type="CDD" id="cd14688">
    <property type="entry name" value="bZIP_YAP"/>
    <property type="match status" value="1"/>
</dbReference>
<accession>A0A077QTE9</accession>
<name>A0A077QTE9_9BASI</name>
<feature type="compositionally biased region" description="Polar residues" evidence="1">
    <location>
        <begin position="1"/>
        <end position="14"/>
    </location>
</feature>
<dbReference type="InterPro" id="IPR004827">
    <property type="entry name" value="bZIP"/>
</dbReference>
<dbReference type="PANTHER" id="PTHR38116">
    <property type="entry name" value="CHROMOSOME 7, WHOLE GENOME SHOTGUN SEQUENCE"/>
    <property type="match status" value="1"/>
</dbReference>